<name>A0A9X2AYL7_9CORY</name>
<evidence type="ECO:0000313" key="1">
    <source>
        <dbReference type="EMBL" id="MCJ7857622.1"/>
    </source>
</evidence>
<accession>A0A9X2AYL7</accession>
<dbReference type="SUPFAM" id="SSF52980">
    <property type="entry name" value="Restriction endonuclease-like"/>
    <property type="match status" value="1"/>
</dbReference>
<protein>
    <recommendedName>
        <fullName evidence="3">DUF559 domain-containing protein</fullName>
    </recommendedName>
</protein>
<evidence type="ECO:0008006" key="3">
    <source>
        <dbReference type="Google" id="ProtNLM"/>
    </source>
</evidence>
<dbReference type="Proteomes" id="UP001139207">
    <property type="component" value="Unassembled WGS sequence"/>
</dbReference>
<dbReference type="EMBL" id="JALIEA010000010">
    <property type="protein sequence ID" value="MCJ7857622.1"/>
    <property type="molecule type" value="Genomic_DNA"/>
</dbReference>
<dbReference type="InterPro" id="IPR011335">
    <property type="entry name" value="Restrct_endonuc-II-like"/>
</dbReference>
<reference evidence="1" key="1">
    <citation type="submission" date="2022-04" db="EMBL/GenBank/DDBJ databases">
        <title>Corynebacterium kalidii LD5P10.</title>
        <authorList>
            <person name="Sun J.Q."/>
        </authorList>
    </citation>
    <scope>NUCLEOTIDE SEQUENCE</scope>
    <source>
        <strain evidence="1">LD5P10</strain>
    </source>
</reference>
<dbReference type="RefSeq" id="WP_244803365.1">
    <property type="nucleotide sequence ID" value="NZ_JALIEA010000010.1"/>
</dbReference>
<gene>
    <name evidence="1" type="ORF">MUN33_02665</name>
</gene>
<comment type="caution">
    <text evidence="1">The sequence shown here is derived from an EMBL/GenBank/DDBJ whole genome shotgun (WGS) entry which is preliminary data.</text>
</comment>
<sequence>MGAFGGIHWNRAARNGRVRPGRGPNFARRVFPTRLPVLRTTELARGTPRSVVDSWEKPVRRVVLPPLPEDTDTSRLGPRGYGDDPSPYRWDIVTRTRALWLLTRDTVVGGWSAAGLHGLPYWADSEKVVLLSTRTRRNNTGTNGAVYRAFTSGTETVTPDPAFPEMQVVTAATAAAQCLATILTGKKTWYVHHVPGMEDRHVRAVQFIDAMYQCTHLTAETVLAGARGIVCRRTLKRLLALTDYGAQSPMETVLRLVVRDALPAGHRWTSQVRVDLGKGRSTVPDLACPELGVALYYDGRHHDGADQTDTDFMLFQRLKNAGWEALRVNRALLGDLEELVEQLQGAVLRAQAARGSRP</sequence>
<dbReference type="AlphaFoldDB" id="A0A9X2AYL7"/>
<keyword evidence="2" id="KW-1185">Reference proteome</keyword>
<proteinExistence type="predicted"/>
<evidence type="ECO:0000313" key="2">
    <source>
        <dbReference type="Proteomes" id="UP001139207"/>
    </source>
</evidence>
<organism evidence="1 2">
    <name type="scientific">Corynebacterium kalidii</name>
    <dbReference type="NCBI Taxonomy" id="2931982"/>
    <lineage>
        <taxon>Bacteria</taxon>
        <taxon>Bacillati</taxon>
        <taxon>Actinomycetota</taxon>
        <taxon>Actinomycetes</taxon>
        <taxon>Mycobacteriales</taxon>
        <taxon>Corynebacteriaceae</taxon>
        <taxon>Corynebacterium</taxon>
    </lineage>
</organism>